<evidence type="ECO:0000313" key="1">
    <source>
        <dbReference type="EMBL" id="GAS83808.1"/>
    </source>
</evidence>
<evidence type="ECO:0000313" key="2">
    <source>
        <dbReference type="Proteomes" id="UP000069697"/>
    </source>
</evidence>
<accession>A0A117I2J4</accession>
<protein>
    <submittedName>
        <fullName evidence="1">Uncharacterized protein</fullName>
    </submittedName>
</protein>
<organism evidence="1 2">
    <name type="scientific">Paenibacillus amylolyticus</name>
    <dbReference type="NCBI Taxonomy" id="1451"/>
    <lineage>
        <taxon>Bacteria</taxon>
        <taxon>Bacillati</taxon>
        <taxon>Bacillota</taxon>
        <taxon>Bacilli</taxon>
        <taxon>Bacillales</taxon>
        <taxon>Paenibacillaceae</taxon>
        <taxon>Paenibacillus</taxon>
    </lineage>
</organism>
<dbReference type="Proteomes" id="UP000069697">
    <property type="component" value="Unassembled WGS sequence"/>
</dbReference>
<dbReference type="RefSeq" id="WP_062836317.1">
    <property type="nucleotide sequence ID" value="NZ_BCNV01000003.1"/>
</dbReference>
<comment type="caution">
    <text evidence="1">The sequence shown here is derived from an EMBL/GenBank/DDBJ whole genome shotgun (WGS) entry which is preliminary data.</text>
</comment>
<reference evidence="1 2" key="1">
    <citation type="journal article" date="2016" name="Genome Announc.">
        <title>Draft Genome Sequence of Paenibacillus amylolyticus Heshi-A3, Isolated from Fermented Rice Bran in a Japanese Fermented Seafood Dish.</title>
        <authorList>
            <person name="Akuzawa S."/>
            <person name="Nagaoka J."/>
            <person name="Kanekatsu M."/>
            <person name="Kubota E."/>
            <person name="Ohtake R."/>
            <person name="Suzuki T."/>
            <person name="Kanesaki Y."/>
        </authorList>
    </citation>
    <scope>NUCLEOTIDE SEQUENCE [LARGE SCALE GENOMIC DNA]</scope>
    <source>
        <strain evidence="1 2">Heshi-A3</strain>
    </source>
</reference>
<sequence>MRITCSPGFPGSMIGSIDLQPSKYYNAPSSNSQITDHVDPELVTIPYVEDLEFGSHFDAMKIMNGTYKDEMHVSYDVEFTIDVDKKGYITQFEHTFQLERYLDLVRTQSYKVIKTNWRGQIFHVMTYSYLEEVINTKDVLFRCNNAEDVFVVAELMPHRVGGIVVQPNNLYLHFRALISARDDLYPLDYMCEPDFDLSLD</sequence>
<proteinExistence type="predicted"/>
<name>A0A117I2J4_PAEAM</name>
<gene>
    <name evidence="1" type="ORF">PAHA3_3898</name>
</gene>
<dbReference type="EMBL" id="BCNV01000003">
    <property type="protein sequence ID" value="GAS83808.1"/>
    <property type="molecule type" value="Genomic_DNA"/>
</dbReference>
<reference evidence="2" key="2">
    <citation type="submission" date="2016-01" db="EMBL/GenBank/DDBJ databases">
        <title>Draft Genome Sequence of Paenibacillus amylolyticus Heshi-A3 that Was Isolated from Fermented Rice Bran with Aging Salted Mackerel, Which Was Named Heshiko as Traditional Fermented Seafood in Japan.</title>
        <authorList>
            <person name="Akuzawa S."/>
            <person name="Nakagawa J."/>
            <person name="Kanekatsu T."/>
            <person name="Kubota E."/>
            <person name="Ohtake R."/>
            <person name="Suzuki T."/>
            <person name="Kanesaki Y."/>
        </authorList>
    </citation>
    <scope>NUCLEOTIDE SEQUENCE [LARGE SCALE GENOMIC DNA]</scope>
    <source>
        <strain evidence="2">Heshi-A3</strain>
    </source>
</reference>
<dbReference type="AlphaFoldDB" id="A0A117I2J4"/>